<keyword evidence="2" id="KW-1185">Reference proteome</keyword>
<evidence type="ECO:0000313" key="2">
    <source>
        <dbReference type="Proteomes" id="UP000708208"/>
    </source>
</evidence>
<dbReference type="PANTHER" id="PTHR47331:SF5">
    <property type="entry name" value="RIBONUCLEASE H"/>
    <property type="match status" value="1"/>
</dbReference>
<proteinExistence type="predicted"/>
<dbReference type="EMBL" id="CAJVCH010550740">
    <property type="protein sequence ID" value="CAG7829267.1"/>
    <property type="molecule type" value="Genomic_DNA"/>
</dbReference>
<evidence type="ECO:0000313" key="1">
    <source>
        <dbReference type="EMBL" id="CAG7829267.1"/>
    </source>
</evidence>
<organism evidence="1 2">
    <name type="scientific">Allacma fusca</name>
    <dbReference type="NCBI Taxonomy" id="39272"/>
    <lineage>
        <taxon>Eukaryota</taxon>
        <taxon>Metazoa</taxon>
        <taxon>Ecdysozoa</taxon>
        <taxon>Arthropoda</taxon>
        <taxon>Hexapoda</taxon>
        <taxon>Collembola</taxon>
        <taxon>Symphypleona</taxon>
        <taxon>Sminthuridae</taxon>
        <taxon>Allacma</taxon>
    </lineage>
</organism>
<evidence type="ECO:0008006" key="3">
    <source>
        <dbReference type="Google" id="ProtNLM"/>
    </source>
</evidence>
<accession>A0A8J2LBM0</accession>
<dbReference type="OrthoDB" id="7491853at2759"/>
<comment type="caution">
    <text evidence="1">The sequence shown here is derived from an EMBL/GenBank/DDBJ whole genome shotgun (WGS) entry which is preliminary data.</text>
</comment>
<feature type="non-terminal residue" evidence="1">
    <location>
        <position position="132"/>
    </location>
</feature>
<feature type="non-terminal residue" evidence="1">
    <location>
        <position position="1"/>
    </location>
</feature>
<reference evidence="1" key="1">
    <citation type="submission" date="2021-06" db="EMBL/GenBank/DDBJ databases">
        <authorList>
            <person name="Hodson N. C."/>
            <person name="Mongue J. A."/>
            <person name="Jaron S. K."/>
        </authorList>
    </citation>
    <scope>NUCLEOTIDE SEQUENCE</scope>
</reference>
<dbReference type="PANTHER" id="PTHR47331">
    <property type="entry name" value="PHD-TYPE DOMAIN-CONTAINING PROTEIN"/>
    <property type="match status" value="1"/>
</dbReference>
<dbReference type="Proteomes" id="UP000708208">
    <property type="component" value="Unassembled WGS sequence"/>
</dbReference>
<gene>
    <name evidence="1" type="ORF">AFUS01_LOCUS39140</name>
</gene>
<sequence>MCHADLNFRRVTLEISAKKDSEKFSLQRVRTVRKLNLPVCQTVNFKSLRSKWKYIPEIDYKSFTNGRPVILLGQDNSDLIVSREVIEGPKQGPIISRTKLGWVVHGNNAIVKGRVDSELVCMTIDEPKDDLH</sequence>
<dbReference type="AlphaFoldDB" id="A0A8J2LBM0"/>
<name>A0A8J2LBM0_9HEXA</name>
<protein>
    <recommendedName>
        <fullName evidence="3">Peptidase aspartic putative domain-containing protein</fullName>
    </recommendedName>
</protein>